<dbReference type="PANTHER" id="PTHR37171:SF1">
    <property type="entry name" value="SERINE_THREONINE-PROTEIN KINASE YRZF-RELATED"/>
    <property type="match status" value="1"/>
</dbReference>
<dbReference type="SUPFAM" id="SSF56112">
    <property type="entry name" value="Protein kinase-like (PK-like)"/>
    <property type="match status" value="1"/>
</dbReference>
<dbReference type="InterPro" id="IPR000719">
    <property type="entry name" value="Prot_kinase_dom"/>
</dbReference>
<evidence type="ECO:0000313" key="4">
    <source>
        <dbReference type="Proteomes" id="UP001148786"/>
    </source>
</evidence>
<evidence type="ECO:0000313" key="3">
    <source>
        <dbReference type="EMBL" id="KAJ3515649.1"/>
    </source>
</evidence>
<evidence type="ECO:0000259" key="2">
    <source>
        <dbReference type="PROSITE" id="PS50011"/>
    </source>
</evidence>
<dbReference type="Pfam" id="PF00069">
    <property type="entry name" value="Pkinase"/>
    <property type="match status" value="1"/>
</dbReference>
<dbReference type="InterPro" id="IPR011009">
    <property type="entry name" value="Kinase-like_dom_sf"/>
</dbReference>
<comment type="caution">
    <text evidence="3">The sequence shown here is derived from an EMBL/GenBank/DDBJ whole genome shotgun (WGS) entry which is preliminary data.</text>
</comment>
<dbReference type="Gene3D" id="3.30.200.20">
    <property type="entry name" value="Phosphorylase Kinase, domain 1"/>
    <property type="match status" value="1"/>
</dbReference>
<feature type="region of interest" description="Disordered" evidence="1">
    <location>
        <begin position="391"/>
        <end position="427"/>
    </location>
</feature>
<evidence type="ECO:0000256" key="1">
    <source>
        <dbReference type="SAM" id="MobiDB-lite"/>
    </source>
</evidence>
<protein>
    <recommendedName>
        <fullName evidence="2">Protein kinase domain-containing protein</fullName>
    </recommendedName>
</protein>
<dbReference type="EMBL" id="JANKHO010000086">
    <property type="protein sequence ID" value="KAJ3515649.1"/>
    <property type="molecule type" value="Genomic_DNA"/>
</dbReference>
<dbReference type="GO" id="GO:0004672">
    <property type="term" value="F:protein kinase activity"/>
    <property type="evidence" value="ECO:0007669"/>
    <property type="project" value="InterPro"/>
</dbReference>
<gene>
    <name evidence="3" type="ORF">NLJ89_g1617</name>
</gene>
<sequence length="674" mass="75275">MASSSGRALLTIETLESLGLPTTLKGVVDDVTSYNIQSYLRWAGEEPAPNCPITFYDRHVDSNLILKNVKRLPLLPGYLSEVANKAVANILSIDFAFNPGAYAYPQRVPPPNFSSGCHVYDHYREFVGLISLRYASKLYLTPKDPTWQPCFVLDFDSRDGDFSASATSCLCYDPSRLKEKDPRYGMIDPDKRDMLSRLAETYPEISTWEFFPLTTSAKNLINRMRPVGPFQSETPGTIGYPSLNSSDPPPDAKSDLTSMLAQLEAERRQSMPRKAKAENLSPVPPLPLDLGDVVVPRRKKATKDYKPIPNHFLQHAWCRAADIDATFITFHCGKSERIGIRHRSSQTLYLSDPIDPAHCKNPAYGKLHLGLHLLAVKDAFERQIIREDNSSISHFSTKRPLDDSSGDPQRPHKKQKHDSGGGKANPVEESELVSNHMASRSLAIVVVHYGIYRSHIPSSFLRVGPSCATKPTKKTFKPARKLAKYPPTKYFVVTLTERALGSGAIGVVHAATVELELASGKKHQKKLVVKLAFLPEQQDKLRQEFSIYLRLASAKSRVEGILPVYGLFQDVETGALALLMDDGGFALSERDYQIFDENPRSKVTKTEFETLRGALKSIHRAGVLHRDIRLENMVADDQGRVFIIDFDCAIVDEQPSSHAAELRTLEYILRTPAE</sequence>
<organism evidence="3 4">
    <name type="scientific">Agrocybe chaxingu</name>
    <dbReference type="NCBI Taxonomy" id="84603"/>
    <lineage>
        <taxon>Eukaryota</taxon>
        <taxon>Fungi</taxon>
        <taxon>Dikarya</taxon>
        <taxon>Basidiomycota</taxon>
        <taxon>Agaricomycotina</taxon>
        <taxon>Agaricomycetes</taxon>
        <taxon>Agaricomycetidae</taxon>
        <taxon>Agaricales</taxon>
        <taxon>Agaricineae</taxon>
        <taxon>Strophariaceae</taxon>
        <taxon>Agrocybe</taxon>
    </lineage>
</organism>
<dbReference type="Gene3D" id="1.10.510.10">
    <property type="entry name" value="Transferase(Phosphotransferase) domain 1"/>
    <property type="match status" value="1"/>
</dbReference>
<name>A0A9W8MZP0_9AGAR</name>
<accession>A0A9W8MZP0</accession>
<dbReference type="Proteomes" id="UP001148786">
    <property type="component" value="Unassembled WGS sequence"/>
</dbReference>
<dbReference type="PANTHER" id="PTHR37171">
    <property type="entry name" value="SERINE/THREONINE-PROTEIN KINASE YRZF-RELATED"/>
    <property type="match status" value="1"/>
</dbReference>
<feature type="region of interest" description="Disordered" evidence="1">
    <location>
        <begin position="232"/>
        <end position="255"/>
    </location>
</feature>
<dbReference type="InterPro" id="IPR052396">
    <property type="entry name" value="Meiotic_Drive_Suppr_Kinase"/>
</dbReference>
<reference evidence="3" key="1">
    <citation type="submission" date="2022-07" db="EMBL/GenBank/DDBJ databases">
        <title>Genome Sequence of Agrocybe chaxingu.</title>
        <authorList>
            <person name="Buettner E."/>
        </authorList>
    </citation>
    <scope>NUCLEOTIDE SEQUENCE</scope>
    <source>
        <strain evidence="3">MP-N11</strain>
    </source>
</reference>
<feature type="domain" description="Protein kinase" evidence="2">
    <location>
        <begin position="494"/>
        <end position="674"/>
    </location>
</feature>
<dbReference type="OrthoDB" id="2521594at2759"/>
<proteinExistence type="predicted"/>
<keyword evidence="4" id="KW-1185">Reference proteome</keyword>
<dbReference type="GO" id="GO:0005524">
    <property type="term" value="F:ATP binding"/>
    <property type="evidence" value="ECO:0007669"/>
    <property type="project" value="InterPro"/>
</dbReference>
<dbReference type="PROSITE" id="PS50011">
    <property type="entry name" value="PROTEIN_KINASE_DOM"/>
    <property type="match status" value="1"/>
</dbReference>
<dbReference type="AlphaFoldDB" id="A0A9W8MZP0"/>